<reference evidence="2" key="1">
    <citation type="submission" date="2008-01" db="EMBL/GenBank/DDBJ databases">
        <title>Complete sequence of Thermoanaerobacter pseudethanolicus 39E.</title>
        <authorList>
            <person name="Copeland A."/>
            <person name="Lucas S."/>
            <person name="Lapidus A."/>
            <person name="Barry K."/>
            <person name="Glavina del Rio T."/>
            <person name="Dalin E."/>
            <person name="Tice H."/>
            <person name="Pitluck S."/>
            <person name="Bruce D."/>
            <person name="Goodwin L."/>
            <person name="Saunders E."/>
            <person name="Brettin T."/>
            <person name="Detter J.C."/>
            <person name="Han C."/>
            <person name="Schmutz J."/>
            <person name="Larimer F."/>
            <person name="Land M."/>
            <person name="Hauser L."/>
            <person name="Kyrpides N."/>
            <person name="Lykidis A."/>
            <person name="Hemme C."/>
            <person name="Fields M.W."/>
            <person name="He Z."/>
            <person name="Zhou J."/>
            <person name="Richardson P."/>
        </authorList>
    </citation>
    <scope>NUCLEOTIDE SEQUENCE [LARGE SCALE GENOMIC DNA]</scope>
    <source>
        <strain evidence="2">ATCC 33223 / DSM 2355 / 39E</strain>
    </source>
</reference>
<dbReference type="EMBL" id="CP000924">
    <property type="protein sequence ID" value="ABY93682.1"/>
    <property type="molecule type" value="Genomic_DNA"/>
</dbReference>
<organism evidence="1 2">
    <name type="scientific">Thermoanaerobacter pseudethanolicus (strain ATCC 33223 / 39E)</name>
    <name type="common">Clostridium thermohydrosulfuricum</name>
    <dbReference type="NCBI Taxonomy" id="340099"/>
    <lineage>
        <taxon>Bacteria</taxon>
        <taxon>Bacillati</taxon>
        <taxon>Bacillota</taxon>
        <taxon>Clostridia</taxon>
        <taxon>Thermoanaerobacterales</taxon>
        <taxon>Thermoanaerobacteraceae</taxon>
        <taxon>Thermoanaerobacter</taxon>
    </lineage>
</organism>
<gene>
    <name evidence="1" type="ordered locus">Teth39_0009</name>
</gene>
<accession>B0KAG8</accession>
<protein>
    <submittedName>
        <fullName evidence="1">Uncharacterized protein</fullName>
    </submittedName>
</protein>
<proteinExistence type="predicted"/>
<evidence type="ECO:0000313" key="1">
    <source>
        <dbReference type="EMBL" id="ABY93682.1"/>
    </source>
</evidence>
<keyword evidence="2" id="KW-1185">Reference proteome</keyword>
<dbReference type="eggNOG" id="COG0073">
    <property type="taxonomic scope" value="Bacteria"/>
</dbReference>
<sequence>MPPKQIADFVSEVLILGVDDEEGNVVLLQPEREIKIGNKIY</sequence>
<dbReference type="Gene3D" id="2.40.50.140">
    <property type="entry name" value="Nucleic acid-binding proteins"/>
    <property type="match status" value="1"/>
</dbReference>
<dbReference type="SUPFAM" id="SSF50249">
    <property type="entry name" value="Nucleic acid-binding proteins"/>
    <property type="match status" value="1"/>
</dbReference>
<dbReference type="AlphaFoldDB" id="B0KAG8"/>
<name>B0KAG8_THEP3</name>
<evidence type="ECO:0000313" key="2">
    <source>
        <dbReference type="Proteomes" id="UP000002156"/>
    </source>
</evidence>
<dbReference type="STRING" id="340099.Teth39_0009"/>
<dbReference type="HOGENOM" id="CLU_3277960_0_0_9"/>
<dbReference type="Proteomes" id="UP000002156">
    <property type="component" value="Chromosome"/>
</dbReference>
<dbReference type="InterPro" id="IPR012340">
    <property type="entry name" value="NA-bd_OB-fold"/>
</dbReference>
<dbReference type="KEGG" id="tpd:Teth39_0009"/>